<evidence type="ECO:0000313" key="2">
    <source>
        <dbReference type="Proteomes" id="UP000198963"/>
    </source>
</evidence>
<dbReference type="STRING" id="1249933.SAMN04489797_2438"/>
<name>A0A1H1V3A1_9FLAO</name>
<gene>
    <name evidence="1" type="ORF">SAMN04489797_2438</name>
</gene>
<dbReference type="AlphaFoldDB" id="A0A1H1V3A1"/>
<reference evidence="1 2" key="1">
    <citation type="submission" date="2016-10" db="EMBL/GenBank/DDBJ databases">
        <authorList>
            <person name="Varghese N."/>
            <person name="Submissions S."/>
        </authorList>
    </citation>
    <scope>NUCLEOTIDE SEQUENCE [LARGE SCALE GENOMIC DNA]</scope>
    <source>
        <strain evidence="1 2">RHA_55</strain>
    </source>
</reference>
<accession>A0A1H1V3A1</accession>
<dbReference type="EMBL" id="LT629774">
    <property type="protein sequence ID" value="SDS79297.1"/>
    <property type="molecule type" value="Genomic_DNA"/>
</dbReference>
<organism evidence="1 2">
    <name type="scientific">Winogradskyella sediminis</name>
    <dbReference type="NCBI Taxonomy" id="1382466"/>
    <lineage>
        <taxon>Bacteria</taxon>
        <taxon>Pseudomonadati</taxon>
        <taxon>Bacteroidota</taxon>
        <taxon>Flavobacteriia</taxon>
        <taxon>Flavobacteriales</taxon>
        <taxon>Flavobacteriaceae</taxon>
        <taxon>Winogradskyella</taxon>
    </lineage>
</organism>
<proteinExistence type="predicted"/>
<evidence type="ECO:0000313" key="1">
    <source>
        <dbReference type="EMBL" id="SDS79297.1"/>
    </source>
</evidence>
<dbReference type="Proteomes" id="UP000198963">
    <property type="component" value="Chromosome I"/>
</dbReference>
<evidence type="ECO:0008006" key="3">
    <source>
        <dbReference type="Google" id="ProtNLM"/>
    </source>
</evidence>
<sequence>MKDYKVITPRIGFRNRIKNFEDLLNQYVREGWIVNQIAVNWSTVVFERDKNR</sequence>
<protein>
    <recommendedName>
        <fullName evidence="3">DUF4177 domain-containing protein</fullName>
    </recommendedName>
</protein>
<keyword evidence="2" id="KW-1185">Reference proteome</keyword>
<dbReference type="RefSeq" id="WP_172837608.1">
    <property type="nucleotide sequence ID" value="NZ_LT629774.1"/>
</dbReference>